<dbReference type="PRINTS" id="PR00421">
    <property type="entry name" value="THIOREDOXIN"/>
</dbReference>
<dbReference type="GO" id="GO:0006457">
    <property type="term" value="P:protein folding"/>
    <property type="evidence" value="ECO:0007669"/>
    <property type="project" value="TreeGrafter"/>
</dbReference>
<evidence type="ECO:0000256" key="13">
    <source>
        <dbReference type="RuleBase" id="RU361130"/>
    </source>
</evidence>
<feature type="domain" description="Thioredoxin" evidence="14">
    <location>
        <begin position="5"/>
        <end position="134"/>
    </location>
</feature>
<evidence type="ECO:0000256" key="10">
    <source>
        <dbReference type="ARBA" id="ARBA00023284"/>
    </source>
</evidence>
<dbReference type="GO" id="GO:0005788">
    <property type="term" value="C:endoplasmic reticulum lumen"/>
    <property type="evidence" value="ECO:0007669"/>
    <property type="project" value="UniProtKB-SubCell"/>
</dbReference>
<dbReference type="NCBIfam" id="TIGR01130">
    <property type="entry name" value="ER_PDI_fam"/>
    <property type="match status" value="1"/>
</dbReference>
<dbReference type="PROSITE" id="PS51352">
    <property type="entry name" value="THIOREDOXIN_2"/>
    <property type="match status" value="2"/>
</dbReference>
<evidence type="ECO:0000256" key="3">
    <source>
        <dbReference type="ARBA" id="ARBA00006347"/>
    </source>
</evidence>
<dbReference type="Gene3D" id="3.40.30.10">
    <property type="entry name" value="Glutaredoxin"/>
    <property type="match status" value="3"/>
</dbReference>
<dbReference type="GO" id="GO:0003756">
    <property type="term" value="F:protein disulfide isomerase activity"/>
    <property type="evidence" value="ECO:0007669"/>
    <property type="project" value="UniProtKB-EC"/>
</dbReference>
<dbReference type="PROSITE" id="PS00194">
    <property type="entry name" value="THIOREDOXIN_1"/>
    <property type="match status" value="2"/>
</dbReference>
<dbReference type="SUPFAM" id="SSF52833">
    <property type="entry name" value="Thioredoxin-like"/>
    <property type="match status" value="3"/>
</dbReference>
<organism evidence="15">
    <name type="scientific">Chromera velia CCMP2878</name>
    <dbReference type="NCBI Taxonomy" id="1169474"/>
    <lineage>
        <taxon>Eukaryota</taxon>
        <taxon>Sar</taxon>
        <taxon>Alveolata</taxon>
        <taxon>Colpodellida</taxon>
        <taxon>Chromeraceae</taxon>
        <taxon>Chromera</taxon>
    </lineage>
</organism>
<evidence type="ECO:0000256" key="8">
    <source>
        <dbReference type="ARBA" id="ARBA00023157"/>
    </source>
</evidence>
<evidence type="ECO:0000256" key="7">
    <source>
        <dbReference type="ARBA" id="ARBA00022824"/>
    </source>
</evidence>
<keyword evidence="10 11" id="KW-0676">Redox-active center</keyword>
<feature type="chain" id="PRO_5005118011" description="Protein disulfide-isomerase" evidence="13">
    <location>
        <begin position="22"/>
        <end position="489"/>
    </location>
</feature>
<dbReference type="VEuPathDB" id="CryptoDB:Cvel_21680"/>
<feature type="disulfide bond" description="Redox-active" evidence="11">
    <location>
        <begin position="56"/>
        <end position="59"/>
    </location>
</feature>
<dbReference type="EMBL" id="CDMZ01001165">
    <property type="protein sequence ID" value="CEM28324.1"/>
    <property type="molecule type" value="Genomic_DNA"/>
</dbReference>
<evidence type="ECO:0000256" key="6">
    <source>
        <dbReference type="ARBA" id="ARBA00022737"/>
    </source>
</evidence>
<evidence type="ECO:0000256" key="12">
    <source>
        <dbReference type="RuleBase" id="RU004208"/>
    </source>
</evidence>
<proteinExistence type="inferred from homology"/>
<dbReference type="PANTHER" id="PTHR18929">
    <property type="entry name" value="PROTEIN DISULFIDE ISOMERASE"/>
    <property type="match status" value="1"/>
</dbReference>
<dbReference type="InterPro" id="IPR013766">
    <property type="entry name" value="Thioredoxin_domain"/>
</dbReference>
<dbReference type="GO" id="GO:0034976">
    <property type="term" value="P:response to endoplasmic reticulum stress"/>
    <property type="evidence" value="ECO:0007669"/>
    <property type="project" value="TreeGrafter"/>
</dbReference>
<keyword evidence="8 11" id="KW-1015">Disulfide bond</keyword>
<evidence type="ECO:0000259" key="14">
    <source>
        <dbReference type="PROSITE" id="PS51352"/>
    </source>
</evidence>
<evidence type="ECO:0000313" key="15">
    <source>
        <dbReference type="EMBL" id="CEM28324.1"/>
    </source>
</evidence>
<keyword evidence="9 13" id="KW-0413">Isomerase</keyword>
<comment type="catalytic activity">
    <reaction evidence="1 13">
        <text>Catalyzes the rearrangement of -S-S- bonds in proteins.</text>
        <dbReference type="EC" id="5.3.4.1"/>
    </reaction>
</comment>
<dbReference type="InterPro" id="IPR005788">
    <property type="entry name" value="PDI_thioredoxin-like_dom"/>
</dbReference>
<name>A0A0G4GFL7_9ALVE</name>
<evidence type="ECO:0000256" key="4">
    <source>
        <dbReference type="ARBA" id="ARBA00012723"/>
    </source>
</evidence>
<dbReference type="PhylomeDB" id="A0A0G4GFL7"/>
<dbReference type="InterPro" id="IPR005792">
    <property type="entry name" value="Prot_disulphide_isomerase"/>
</dbReference>
<dbReference type="CDD" id="cd02961">
    <property type="entry name" value="PDI_a_family"/>
    <property type="match status" value="1"/>
</dbReference>
<feature type="domain" description="Thioredoxin" evidence="14">
    <location>
        <begin position="352"/>
        <end position="481"/>
    </location>
</feature>
<comment type="subcellular location">
    <subcellularLocation>
        <location evidence="2">Endoplasmic reticulum lumen</location>
    </subcellularLocation>
</comment>
<keyword evidence="7" id="KW-0256">Endoplasmic reticulum</keyword>
<evidence type="ECO:0000256" key="5">
    <source>
        <dbReference type="ARBA" id="ARBA00022729"/>
    </source>
</evidence>
<evidence type="ECO:0000256" key="9">
    <source>
        <dbReference type="ARBA" id="ARBA00023235"/>
    </source>
</evidence>
<dbReference type="EC" id="5.3.4.1" evidence="4 13"/>
<dbReference type="NCBIfam" id="TIGR01126">
    <property type="entry name" value="pdi_dom"/>
    <property type="match status" value="2"/>
</dbReference>
<keyword evidence="6" id="KW-0677">Repeat</keyword>
<dbReference type="CDD" id="cd02995">
    <property type="entry name" value="PDI_a_PDI_a'_C"/>
    <property type="match status" value="1"/>
</dbReference>
<dbReference type="InterPro" id="IPR036249">
    <property type="entry name" value="Thioredoxin-like_sf"/>
</dbReference>
<comment type="similarity">
    <text evidence="3 12">Belongs to the protein disulfide isomerase family.</text>
</comment>
<evidence type="ECO:0000256" key="2">
    <source>
        <dbReference type="ARBA" id="ARBA00004319"/>
    </source>
</evidence>
<protein>
    <recommendedName>
        <fullName evidence="4 13">Protein disulfide-isomerase</fullName>
        <ecNumber evidence="4 13">5.3.4.1</ecNumber>
    </recommendedName>
</protein>
<gene>
    <name evidence="15" type="ORF">Cvel_21680</name>
</gene>
<dbReference type="Pfam" id="PF00085">
    <property type="entry name" value="Thioredoxin"/>
    <property type="match status" value="2"/>
</dbReference>
<evidence type="ECO:0000256" key="1">
    <source>
        <dbReference type="ARBA" id="ARBA00001182"/>
    </source>
</evidence>
<feature type="disulfide bond" description="Redox-active" evidence="11">
    <location>
        <begin position="399"/>
        <end position="402"/>
    </location>
</feature>
<feature type="signal peptide" evidence="13">
    <location>
        <begin position="1"/>
        <end position="21"/>
    </location>
</feature>
<dbReference type="InterPro" id="IPR017937">
    <property type="entry name" value="Thioredoxin_CS"/>
</dbReference>
<sequence>MTALSALLVLLLSLSLHSVGGDGDGEDFVVVLTDDNMREFVSKNSRVLVEFYAPWCGHCKALEPEYKEAASVMKNAGMETVLAKVDATKQTGIASEFEIRGYPTLKYFVNGSPQDYNGPRQADGIVDWLEKREKPNFKELTEGEVDDFVAAHEFSMVVRAKKGSKKVKLFKTAVSELLDEKEKFGLVLVEEDGEVRTEYHRPQFNPEDDKRILTYNGKMQASELRRFLRDSRYPLISEKFDAAMYLYDPIHHSAIVALSGAEAQEQWKEAGHDFLESLRGEVYFTFIDLEDDMNASLLNDVAPALEEGGVLFLERPSVKDAEGPVKPKKFLLKEGAASLDSLKTFFGSWKAGKLPEYLKSEPVPAVNEGPVKVVVADSFDDVVLDPQKDVFVKYYAPWCGHCKSLAPAWDKLAETVHKKYSKVVIAKLDATANDVIDDVRGFPTLIFYPAGKKKMKMRNKMNYEGAREFESLLDFVEASMESEEPRDEL</sequence>
<keyword evidence="5 13" id="KW-0732">Signal</keyword>
<evidence type="ECO:0000256" key="11">
    <source>
        <dbReference type="PIRSR" id="PIRSR605792-51"/>
    </source>
</evidence>
<accession>A0A0G4GFL7</accession>
<reference evidence="15" key="1">
    <citation type="submission" date="2014-11" db="EMBL/GenBank/DDBJ databases">
        <authorList>
            <person name="Otto D Thomas"/>
            <person name="Naeem Raeece"/>
        </authorList>
    </citation>
    <scope>NUCLEOTIDE SEQUENCE</scope>
</reference>
<dbReference type="FunFam" id="3.40.30.10:FF:000023">
    <property type="entry name" value="Protein disulfide-isomerase"/>
    <property type="match status" value="1"/>
</dbReference>
<dbReference type="AlphaFoldDB" id="A0A0G4GFL7"/>